<evidence type="ECO:0000256" key="5">
    <source>
        <dbReference type="ARBA" id="ARBA00022741"/>
    </source>
</evidence>
<name>A0A8J7IZA6_9BACT</name>
<organism evidence="12 13">
    <name type="scientific">Geomesophilobacter sediminis</name>
    <dbReference type="NCBI Taxonomy" id="2798584"/>
    <lineage>
        <taxon>Bacteria</taxon>
        <taxon>Pseudomonadati</taxon>
        <taxon>Thermodesulfobacteriota</taxon>
        <taxon>Desulfuromonadia</taxon>
        <taxon>Geobacterales</taxon>
        <taxon>Geobacteraceae</taxon>
        <taxon>Geomesophilobacter</taxon>
    </lineage>
</organism>
<feature type="coiled-coil region" evidence="9">
    <location>
        <begin position="31"/>
        <end position="58"/>
    </location>
</feature>
<comment type="catalytic activity">
    <reaction evidence="1">
        <text>ATP + protein L-histidine = ADP + protein N-phospho-L-histidine.</text>
        <dbReference type="EC" id="2.7.13.3"/>
    </reaction>
</comment>
<dbReference type="PROSITE" id="PS50109">
    <property type="entry name" value="HIS_KIN"/>
    <property type="match status" value="1"/>
</dbReference>
<keyword evidence="3" id="KW-0597">Phosphoprotein</keyword>
<feature type="region of interest" description="Disordered" evidence="10">
    <location>
        <begin position="1"/>
        <end position="30"/>
    </location>
</feature>
<dbReference type="GO" id="GO:0000155">
    <property type="term" value="F:phosphorelay sensor kinase activity"/>
    <property type="evidence" value="ECO:0007669"/>
    <property type="project" value="InterPro"/>
</dbReference>
<gene>
    <name evidence="12" type="ORF">JFN93_01590</name>
</gene>
<dbReference type="InterPro" id="IPR004358">
    <property type="entry name" value="Sig_transdc_His_kin-like_C"/>
</dbReference>
<evidence type="ECO:0000256" key="10">
    <source>
        <dbReference type="SAM" id="MobiDB-lite"/>
    </source>
</evidence>
<evidence type="ECO:0000256" key="4">
    <source>
        <dbReference type="ARBA" id="ARBA00022679"/>
    </source>
</evidence>
<dbReference type="PANTHER" id="PTHR43065:SF10">
    <property type="entry name" value="PEROXIDE STRESS-ACTIVATED HISTIDINE KINASE MAK3"/>
    <property type="match status" value="1"/>
</dbReference>
<comment type="caution">
    <text evidence="12">The sequence shown here is derived from an EMBL/GenBank/DDBJ whole genome shotgun (WGS) entry which is preliminary data.</text>
</comment>
<dbReference type="PRINTS" id="PR00344">
    <property type="entry name" value="BCTRLSENSOR"/>
</dbReference>
<evidence type="ECO:0000256" key="8">
    <source>
        <dbReference type="ARBA" id="ARBA00023012"/>
    </source>
</evidence>
<dbReference type="Pfam" id="PF00512">
    <property type="entry name" value="HisKA"/>
    <property type="match status" value="1"/>
</dbReference>
<keyword evidence="9" id="KW-0175">Coiled coil</keyword>
<evidence type="ECO:0000256" key="7">
    <source>
        <dbReference type="ARBA" id="ARBA00022840"/>
    </source>
</evidence>
<dbReference type="CDD" id="cd00082">
    <property type="entry name" value="HisKA"/>
    <property type="match status" value="1"/>
</dbReference>
<feature type="domain" description="Histidine kinase" evidence="11">
    <location>
        <begin position="74"/>
        <end position="286"/>
    </location>
</feature>
<dbReference type="InterPro" id="IPR036890">
    <property type="entry name" value="HATPase_C_sf"/>
</dbReference>
<keyword evidence="6" id="KW-0418">Kinase</keyword>
<dbReference type="EC" id="2.7.13.3" evidence="2"/>
<evidence type="ECO:0000256" key="1">
    <source>
        <dbReference type="ARBA" id="ARBA00000085"/>
    </source>
</evidence>
<evidence type="ECO:0000256" key="9">
    <source>
        <dbReference type="SAM" id="Coils"/>
    </source>
</evidence>
<keyword evidence="7" id="KW-0067">ATP-binding</keyword>
<reference evidence="12" key="1">
    <citation type="submission" date="2020-12" db="EMBL/GenBank/DDBJ databases">
        <title>Geomonas sp. Red875, isolated from river sediment.</title>
        <authorList>
            <person name="Xu Z."/>
            <person name="Zhang Z."/>
            <person name="Masuda Y."/>
            <person name="Itoh H."/>
            <person name="Senoo K."/>
        </authorList>
    </citation>
    <scope>NUCLEOTIDE SEQUENCE</scope>
    <source>
        <strain evidence="12">Red875</strain>
    </source>
</reference>
<evidence type="ECO:0000313" key="12">
    <source>
        <dbReference type="EMBL" id="MBJ6723388.1"/>
    </source>
</evidence>
<evidence type="ECO:0000256" key="3">
    <source>
        <dbReference type="ARBA" id="ARBA00022553"/>
    </source>
</evidence>
<sequence length="286" mass="31698">MSSTLKQHGIRPGGMVPPPGPAEKTRAGDECRRLADALAAERTERQRAQRELREKELLLLQQSRLASMGEMVANIAHQWRQPLNILGLLAQDLQMTYSRGELDEGYVKEYVRRTMETIAHMSRTVDDFRAFFVPERDEVEFPVREVVERTLSLLEGSLRARQVRVEVVAQAEPVLRGHPNEFGQVLVNLLNNARDAFPPTRGDSAAVIRIEIGMSGGRVTVAVTDNAGGIPEEILGRIFDPYFTTKSPEEGTGVGLYICKMIVEGKMNGKLTAQNVAGGACFNIEL</sequence>
<dbReference type="Proteomes" id="UP000636888">
    <property type="component" value="Unassembled WGS sequence"/>
</dbReference>
<keyword evidence="4" id="KW-0808">Transferase</keyword>
<evidence type="ECO:0000256" key="2">
    <source>
        <dbReference type="ARBA" id="ARBA00012438"/>
    </source>
</evidence>
<dbReference type="Gene3D" id="3.30.565.10">
    <property type="entry name" value="Histidine kinase-like ATPase, C-terminal domain"/>
    <property type="match status" value="1"/>
</dbReference>
<proteinExistence type="predicted"/>
<dbReference type="EMBL" id="JAEMHM010000001">
    <property type="protein sequence ID" value="MBJ6723388.1"/>
    <property type="molecule type" value="Genomic_DNA"/>
</dbReference>
<dbReference type="Pfam" id="PF02518">
    <property type="entry name" value="HATPase_c"/>
    <property type="match status" value="1"/>
</dbReference>
<dbReference type="SUPFAM" id="SSF55874">
    <property type="entry name" value="ATPase domain of HSP90 chaperone/DNA topoisomerase II/histidine kinase"/>
    <property type="match status" value="1"/>
</dbReference>
<evidence type="ECO:0000259" key="11">
    <source>
        <dbReference type="PROSITE" id="PS50109"/>
    </source>
</evidence>
<dbReference type="AlphaFoldDB" id="A0A8J7IZA6"/>
<protein>
    <recommendedName>
        <fullName evidence="2">histidine kinase</fullName>
        <ecNumber evidence="2">2.7.13.3</ecNumber>
    </recommendedName>
</protein>
<keyword evidence="5" id="KW-0547">Nucleotide-binding</keyword>
<dbReference type="SMART" id="SM00387">
    <property type="entry name" value="HATPase_c"/>
    <property type="match status" value="1"/>
</dbReference>
<dbReference type="InterPro" id="IPR003661">
    <property type="entry name" value="HisK_dim/P_dom"/>
</dbReference>
<evidence type="ECO:0000313" key="13">
    <source>
        <dbReference type="Proteomes" id="UP000636888"/>
    </source>
</evidence>
<evidence type="ECO:0000256" key="6">
    <source>
        <dbReference type="ARBA" id="ARBA00022777"/>
    </source>
</evidence>
<keyword evidence="8" id="KW-0902">Two-component regulatory system</keyword>
<dbReference type="GO" id="GO:0005524">
    <property type="term" value="F:ATP binding"/>
    <property type="evidence" value="ECO:0007669"/>
    <property type="project" value="UniProtKB-KW"/>
</dbReference>
<dbReference type="PANTHER" id="PTHR43065">
    <property type="entry name" value="SENSOR HISTIDINE KINASE"/>
    <property type="match status" value="1"/>
</dbReference>
<accession>A0A8J7IZA6</accession>
<keyword evidence="13" id="KW-1185">Reference proteome</keyword>
<dbReference type="Gene3D" id="1.10.287.130">
    <property type="match status" value="1"/>
</dbReference>
<dbReference type="RefSeq" id="WP_199382218.1">
    <property type="nucleotide sequence ID" value="NZ_JAEMHM010000001.1"/>
</dbReference>
<dbReference type="InterPro" id="IPR036097">
    <property type="entry name" value="HisK_dim/P_sf"/>
</dbReference>
<dbReference type="SMART" id="SM00388">
    <property type="entry name" value="HisKA"/>
    <property type="match status" value="1"/>
</dbReference>
<dbReference type="InterPro" id="IPR005467">
    <property type="entry name" value="His_kinase_dom"/>
</dbReference>
<dbReference type="SUPFAM" id="SSF47384">
    <property type="entry name" value="Homodimeric domain of signal transducing histidine kinase"/>
    <property type="match status" value="1"/>
</dbReference>
<dbReference type="InterPro" id="IPR003594">
    <property type="entry name" value="HATPase_dom"/>
</dbReference>